<keyword evidence="1" id="KW-0472">Membrane</keyword>
<sequence length="61" mass="7335">MKIWLIGLFHYFLQLTVILGVVYLMSLFVSGYEFTNKNFYSLTLFYTLFRLTQLEVENNLK</sequence>
<accession>A0A0F9HE00</accession>
<keyword evidence="1" id="KW-0812">Transmembrane</keyword>
<dbReference type="EMBL" id="LAZR01023026">
    <property type="protein sequence ID" value="KKL79915.1"/>
    <property type="molecule type" value="Genomic_DNA"/>
</dbReference>
<proteinExistence type="predicted"/>
<feature type="transmembrane region" description="Helical" evidence="1">
    <location>
        <begin position="12"/>
        <end position="32"/>
    </location>
</feature>
<organism evidence="2">
    <name type="scientific">marine sediment metagenome</name>
    <dbReference type="NCBI Taxonomy" id="412755"/>
    <lineage>
        <taxon>unclassified sequences</taxon>
        <taxon>metagenomes</taxon>
        <taxon>ecological metagenomes</taxon>
    </lineage>
</organism>
<evidence type="ECO:0000256" key="1">
    <source>
        <dbReference type="SAM" id="Phobius"/>
    </source>
</evidence>
<evidence type="ECO:0000313" key="2">
    <source>
        <dbReference type="EMBL" id="KKL79915.1"/>
    </source>
</evidence>
<comment type="caution">
    <text evidence="2">The sequence shown here is derived from an EMBL/GenBank/DDBJ whole genome shotgun (WGS) entry which is preliminary data.</text>
</comment>
<reference evidence="2" key="1">
    <citation type="journal article" date="2015" name="Nature">
        <title>Complex archaea that bridge the gap between prokaryotes and eukaryotes.</title>
        <authorList>
            <person name="Spang A."/>
            <person name="Saw J.H."/>
            <person name="Jorgensen S.L."/>
            <person name="Zaremba-Niedzwiedzka K."/>
            <person name="Martijn J."/>
            <person name="Lind A.E."/>
            <person name="van Eijk R."/>
            <person name="Schleper C."/>
            <person name="Guy L."/>
            <person name="Ettema T.J."/>
        </authorList>
    </citation>
    <scope>NUCLEOTIDE SEQUENCE</scope>
</reference>
<dbReference type="AlphaFoldDB" id="A0A0F9HE00"/>
<name>A0A0F9HE00_9ZZZZ</name>
<keyword evidence="1" id="KW-1133">Transmembrane helix</keyword>
<protein>
    <submittedName>
        <fullName evidence="2">Uncharacterized protein</fullName>
    </submittedName>
</protein>
<gene>
    <name evidence="2" type="ORF">LCGC14_2010020</name>
</gene>